<dbReference type="PANTHER" id="PTHR13604:SF0">
    <property type="entry name" value="ABASIC SITE PROCESSING PROTEIN HMCES"/>
    <property type="match status" value="1"/>
</dbReference>
<dbReference type="Proteomes" id="UP001265983">
    <property type="component" value="Unassembled WGS sequence"/>
</dbReference>
<accession>A0ABU3PL47</accession>
<keyword evidence="2 8" id="KW-0645">Protease</keyword>
<dbReference type="Pfam" id="PF02586">
    <property type="entry name" value="SRAP"/>
    <property type="match status" value="1"/>
</dbReference>
<sequence>MPFLHNKGMCGRFVLFTTDESLLGHPALRIFHSIHAPKGMPPARYNIAPTTIIPILRVGTTPTEAVIEPARWGLIPAWKREVTSPPLFNARAETVTTKPSFRQAFRTQRCAIPMDGYYEWHNKKPYWITTGTPTWVAGLWDSGAGMLSTTMVTTDSVAPLDWLHHRMPRFLNNDELAVWLRGSTDEAGGLLAPGNASAFRTSPADPNVGNIRNDYPELIDAPTDLFSL</sequence>
<dbReference type="InterPro" id="IPR003738">
    <property type="entry name" value="SRAP"/>
</dbReference>
<evidence type="ECO:0000256" key="1">
    <source>
        <dbReference type="ARBA" id="ARBA00008136"/>
    </source>
</evidence>
<evidence type="ECO:0000256" key="4">
    <source>
        <dbReference type="ARBA" id="ARBA00022801"/>
    </source>
</evidence>
<dbReference type="Gene3D" id="3.90.1680.10">
    <property type="entry name" value="SOS response associated peptidase-like"/>
    <property type="match status" value="1"/>
</dbReference>
<dbReference type="PANTHER" id="PTHR13604">
    <property type="entry name" value="DC12-RELATED"/>
    <property type="match status" value="1"/>
</dbReference>
<evidence type="ECO:0000256" key="2">
    <source>
        <dbReference type="ARBA" id="ARBA00022670"/>
    </source>
</evidence>
<name>A0ABU3PL47_9CORY</name>
<dbReference type="EC" id="3.4.-.-" evidence="8"/>
<evidence type="ECO:0000256" key="6">
    <source>
        <dbReference type="ARBA" id="ARBA00023125"/>
    </source>
</evidence>
<dbReference type="InterPro" id="IPR036590">
    <property type="entry name" value="SRAP-like"/>
</dbReference>
<dbReference type="EMBL" id="JARUHM010000008">
    <property type="protein sequence ID" value="MDT9410551.1"/>
    <property type="molecule type" value="Genomic_DNA"/>
</dbReference>
<reference evidence="9 10" key="1">
    <citation type="submission" date="2023-03" db="EMBL/GenBank/DDBJ databases">
        <title>Whole genome sequence of the first Corynebacterium rouxii strains isolated in Brazil: a recent member of Corynebacterium diphtheriae complex.</title>
        <authorList>
            <person name="Vieira V."/>
            <person name="Ramos J.N."/>
            <person name="Araujo M.R.B."/>
            <person name="Baio P.V."/>
            <person name="Sant'Anna L.O."/>
            <person name="Veras J.F.C."/>
            <person name="Vieira E.M.D."/>
            <person name="Sousa M.A.B."/>
            <person name="Camargo C.H."/>
            <person name="Sacchi C.T."/>
            <person name="Campos K.R."/>
            <person name="Santos M.B.N."/>
            <person name="Bokermann S."/>
            <person name="Alvim L.B."/>
            <person name="Santos L.S."/>
            <person name="Mattos-Guaraldi A.L."/>
        </authorList>
    </citation>
    <scope>NUCLEOTIDE SEQUENCE [LARGE SCALE GENOMIC DNA]</scope>
    <source>
        <strain evidence="9 10">70862</strain>
    </source>
</reference>
<dbReference type="RefSeq" id="WP_315643786.1">
    <property type="nucleotide sequence ID" value="NZ_JARUHM010000008.1"/>
</dbReference>
<comment type="similarity">
    <text evidence="1 8">Belongs to the SOS response-associated peptidase family.</text>
</comment>
<keyword evidence="6" id="KW-0238">DNA-binding</keyword>
<evidence type="ECO:0000256" key="7">
    <source>
        <dbReference type="ARBA" id="ARBA00023239"/>
    </source>
</evidence>
<evidence type="ECO:0000313" key="10">
    <source>
        <dbReference type="Proteomes" id="UP001265983"/>
    </source>
</evidence>
<gene>
    <name evidence="9" type="ORF">P8T80_04005</name>
</gene>
<evidence type="ECO:0000256" key="3">
    <source>
        <dbReference type="ARBA" id="ARBA00022763"/>
    </source>
</evidence>
<evidence type="ECO:0000256" key="8">
    <source>
        <dbReference type="RuleBase" id="RU364100"/>
    </source>
</evidence>
<comment type="caution">
    <text evidence="9">The sequence shown here is derived from an EMBL/GenBank/DDBJ whole genome shotgun (WGS) entry which is preliminary data.</text>
</comment>
<organism evidence="9 10">
    <name type="scientific">Corynebacterium rouxii</name>
    <dbReference type="NCBI Taxonomy" id="2719119"/>
    <lineage>
        <taxon>Bacteria</taxon>
        <taxon>Bacillati</taxon>
        <taxon>Actinomycetota</taxon>
        <taxon>Actinomycetes</taxon>
        <taxon>Mycobacteriales</taxon>
        <taxon>Corynebacteriaceae</taxon>
        <taxon>Corynebacterium</taxon>
    </lineage>
</organism>
<keyword evidence="5" id="KW-0190">Covalent protein-DNA linkage</keyword>
<keyword evidence="3" id="KW-0227">DNA damage</keyword>
<keyword evidence="4 8" id="KW-0378">Hydrolase</keyword>
<protein>
    <recommendedName>
        <fullName evidence="8">Abasic site processing protein</fullName>
        <ecNumber evidence="8">3.4.-.-</ecNumber>
    </recommendedName>
</protein>
<keyword evidence="10" id="KW-1185">Reference proteome</keyword>
<evidence type="ECO:0000256" key="5">
    <source>
        <dbReference type="ARBA" id="ARBA00023124"/>
    </source>
</evidence>
<dbReference type="SUPFAM" id="SSF143081">
    <property type="entry name" value="BB1717-like"/>
    <property type="match status" value="1"/>
</dbReference>
<keyword evidence="7" id="KW-0456">Lyase</keyword>
<proteinExistence type="inferred from homology"/>
<evidence type="ECO:0000313" key="9">
    <source>
        <dbReference type="EMBL" id="MDT9410551.1"/>
    </source>
</evidence>